<comment type="caution">
    <text evidence="2">The sequence shown here is derived from an EMBL/GenBank/DDBJ whole genome shotgun (WGS) entry which is preliminary data.</text>
</comment>
<feature type="region of interest" description="Disordered" evidence="1">
    <location>
        <begin position="56"/>
        <end position="85"/>
    </location>
</feature>
<organism evidence="2 3">
    <name type="scientific">Saccharothrix violaceirubra</name>
    <dbReference type="NCBI Taxonomy" id="413306"/>
    <lineage>
        <taxon>Bacteria</taxon>
        <taxon>Bacillati</taxon>
        <taxon>Actinomycetota</taxon>
        <taxon>Actinomycetes</taxon>
        <taxon>Pseudonocardiales</taxon>
        <taxon>Pseudonocardiaceae</taxon>
        <taxon>Saccharothrix</taxon>
    </lineage>
</organism>
<accession>A0A7W7WVI2</accession>
<evidence type="ECO:0000313" key="3">
    <source>
        <dbReference type="Proteomes" id="UP000542674"/>
    </source>
</evidence>
<gene>
    <name evidence="2" type="ORF">F4559_002704</name>
</gene>
<keyword evidence="3" id="KW-1185">Reference proteome</keyword>
<reference evidence="2 3" key="1">
    <citation type="submission" date="2020-08" db="EMBL/GenBank/DDBJ databases">
        <title>Sequencing the genomes of 1000 actinobacteria strains.</title>
        <authorList>
            <person name="Klenk H.-P."/>
        </authorList>
    </citation>
    <scope>NUCLEOTIDE SEQUENCE [LARGE SCALE GENOMIC DNA]</scope>
    <source>
        <strain evidence="2 3">DSM 45084</strain>
    </source>
</reference>
<evidence type="ECO:0000313" key="2">
    <source>
        <dbReference type="EMBL" id="MBB4965345.1"/>
    </source>
</evidence>
<evidence type="ECO:0000256" key="1">
    <source>
        <dbReference type="SAM" id="MobiDB-lite"/>
    </source>
</evidence>
<dbReference type="EMBL" id="JACHJS010000001">
    <property type="protein sequence ID" value="MBB4965345.1"/>
    <property type="molecule type" value="Genomic_DNA"/>
</dbReference>
<dbReference type="Proteomes" id="UP000542674">
    <property type="component" value="Unassembled WGS sequence"/>
</dbReference>
<proteinExistence type="predicted"/>
<feature type="region of interest" description="Disordered" evidence="1">
    <location>
        <begin position="155"/>
        <end position="178"/>
    </location>
</feature>
<protein>
    <submittedName>
        <fullName evidence="2">Uncharacterized protein</fullName>
    </submittedName>
</protein>
<dbReference type="AlphaFoldDB" id="A0A7W7WVI2"/>
<sequence>MPSSASCCRAVSCPLVVTLIRSTTPCNPLRLVQQTRSATAVEPWVVERLHPVRGPRRCGGGRGLGNRSSVDHAGRRGAGAPGRRMEGIGFSAAAQGWPTTGRLRPAICGRPSHAVAAGERAFDMWSSKSVLTGVDIRVRVCVVFSLLRAKCSGTGDDELPVGSTARRPDGTGPVGEPTPCQWVRGRSADGIGVTVPVPATG</sequence>
<name>A0A7W7WVI2_9PSEU</name>